<protein>
    <submittedName>
        <fullName evidence="1">Uncharacterized protein</fullName>
    </submittedName>
</protein>
<reference evidence="1" key="1">
    <citation type="journal article" date="2021" name="Open Biol.">
        <title>Shared evolutionary footprints suggest mitochondrial oxidative damage underlies multiple complex I losses in fungi.</title>
        <authorList>
            <person name="Schikora-Tamarit M.A."/>
            <person name="Marcet-Houben M."/>
            <person name="Nosek J."/>
            <person name="Gabaldon T."/>
        </authorList>
    </citation>
    <scope>NUCLEOTIDE SEQUENCE</scope>
    <source>
        <strain evidence="1">CBS6075</strain>
    </source>
</reference>
<dbReference type="EMBL" id="JAEUBE010000414">
    <property type="protein sequence ID" value="KAH3662092.1"/>
    <property type="molecule type" value="Genomic_DNA"/>
</dbReference>
<dbReference type="RefSeq" id="XP_046059196.1">
    <property type="nucleotide sequence ID" value="XM_046207543.1"/>
</dbReference>
<organism evidence="1 2">
    <name type="scientific">Ogataea philodendri</name>
    <dbReference type="NCBI Taxonomy" id="1378263"/>
    <lineage>
        <taxon>Eukaryota</taxon>
        <taxon>Fungi</taxon>
        <taxon>Dikarya</taxon>
        <taxon>Ascomycota</taxon>
        <taxon>Saccharomycotina</taxon>
        <taxon>Pichiomycetes</taxon>
        <taxon>Pichiales</taxon>
        <taxon>Pichiaceae</taxon>
        <taxon>Ogataea</taxon>
    </lineage>
</organism>
<accession>A0A9P8NZ03</accession>
<comment type="caution">
    <text evidence="1">The sequence shown here is derived from an EMBL/GenBank/DDBJ whole genome shotgun (WGS) entry which is preliminary data.</text>
</comment>
<dbReference type="GeneID" id="70238237"/>
<dbReference type="Proteomes" id="UP000769157">
    <property type="component" value="Unassembled WGS sequence"/>
</dbReference>
<proteinExistence type="predicted"/>
<evidence type="ECO:0000313" key="1">
    <source>
        <dbReference type="EMBL" id="KAH3662092.1"/>
    </source>
</evidence>
<dbReference type="AlphaFoldDB" id="A0A9P8NZ03"/>
<name>A0A9P8NZ03_9ASCO</name>
<reference evidence="1" key="2">
    <citation type="submission" date="2021-01" db="EMBL/GenBank/DDBJ databases">
        <authorList>
            <person name="Schikora-Tamarit M.A."/>
        </authorList>
    </citation>
    <scope>NUCLEOTIDE SEQUENCE</scope>
    <source>
        <strain evidence="1">CBS6075</strain>
    </source>
</reference>
<keyword evidence="2" id="KW-1185">Reference proteome</keyword>
<gene>
    <name evidence="1" type="ORF">OGAPHI_006273</name>
</gene>
<sequence length="100" mass="9912">MPESKYSTALSGLLNAAVRACSTWALSKPIAMIFWIAVSLTLPEAKVEASNCAGADSPPAGATGACSATGAVDVAVAVSLGLAGSADTGAFFGFEIMNIT</sequence>
<evidence type="ECO:0000313" key="2">
    <source>
        <dbReference type="Proteomes" id="UP000769157"/>
    </source>
</evidence>